<feature type="region of interest" description="Disordered" evidence="1">
    <location>
        <begin position="42"/>
        <end position="64"/>
    </location>
</feature>
<evidence type="ECO:0000256" key="1">
    <source>
        <dbReference type="SAM" id="MobiDB-lite"/>
    </source>
</evidence>
<sequence>MVDDELLTEEDVIADRVVNHFQTQFTKERTWRPCWEDRELPKLPERITSPQSTLDSLGTAQTPQVRLVTIDRSDSEKTRGVAKQNSKLGGEIHATQSRHLQSPSLLPVNVQSTEGHTQEAHVDPMPILLERTEQGCKSMPCQMD</sequence>
<dbReference type="AlphaFoldDB" id="A0AAV9CH55"/>
<proteinExistence type="predicted"/>
<accession>A0AAV9CH55</accession>
<organism evidence="2 3">
    <name type="scientific">Acorus calamus</name>
    <name type="common">Sweet flag</name>
    <dbReference type="NCBI Taxonomy" id="4465"/>
    <lineage>
        <taxon>Eukaryota</taxon>
        <taxon>Viridiplantae</taxon>
        <taxon>Streptophyta</taxon>
        <taxon>Embryophyta</taxon>
        <taxon>Tracheophyta</taxon>
        <taxon>Spermatophyta</taxon>
        <taxon>Magnoliopsida</taxon>
        <taxon>Liliopsida</taxon>
        <taxon>Acoraceae</taxon>
        <taxon>Acorus</taxon>
    </lineage>
</organism>
<gene>
    <name evidence="2" type="ORF">QJS10_CPB19g00340</name>
</gene>
<protein>
    <submittedName>
        <fullName evidence="2">Uncharacterized protein</fullName>
    </submittedName>
</protein>
<name>A0AAV9CH55_ACOCL</name>
<reference evidence="2" key="1">
    <citation type="journal article" date="2023" name="Nat. Commun.">
        <title>Diploid and tetraploid genomes of Acorus and the evolution of monocots.</title>
        <authorList>
            <person name="Ma L."/>
            <person name="Liu K.W."/>
            <person name="Li Z."/>
            <person name="Hsiao Y.Y."/>
            <person name="Qi Y."/>
            <person name="Fu T."/>
            <person name="Tang G.D."/>
            <person name="Zhang D."/>
            <person name="Sun W.H."/>
            <person name="Liu D.K."/>
            <person name="Li Y."/>
            <person name="Chen G.Z."/>
            <person name="Liu X.D."/>
            <person name="Liao X.Y."/>
            <person name="Jiang Y.T."/>
            <person name="Yu X."/>
            <person name="Hao Y."/>
            <person name="Huang J."/>
            <person name="Zhao X.W."/>
            <person name="Ke S."/>
            <person name="Chen Y.Y."/>
            <person name="Wu W.L."/>
            <person name="Hsu J.L."/>
            <person name="Lin Y.F."/>
            <person name="Huang M.D."/>
            <person name="Li C.Y."/>
            <person name="Huang L."/>
            <person name="Wang Z.W."/>
            <person name="Zhao X."/>
            <person name="Zhong W.Y."/>
            <person name="Peng D.H."/>
            <person name="Ahmad S."/>
            <person name="Lan S."/>
            <person name="Zhang J.S."/>
            <person name="Tsai W.C."/>
            <person name="Van de Peer Y."/>
            <person name="Liu Z.J."/>
        </authorList>
    </citation>
    <scope>NUCLEOTIDE SEQUENCE</scope>
    <source>
        <strain evidence="2">CP</strain>
    </source>
</reference>
<dbReference type="Proteomes" id="UP001180020">
    <property type="component" value="Unassembled WGS sequence"/>
</dbReference>
<feature type="compositionally biased region" description="Polar residues" evidence="1">
    <location>
        <begin position="48"/>
        <end position="64"/>
    </location>
</feature>
<keyword evidence="3" id="KW-1185">Reference proteome</keyword>
<reference evidence="2" key="2">
    <citation type="submission" date="2023-06" db="EMBL/GenBank/DDBJ databases">
        <authorList>
            <person name="Ma L."/>
            <person name="Liu K.-W."/>
            <person name="Li Z."/>
            <person name="Hsiao Y.-Y."/>
            <person name="Qi Y."/>
            <person name="Fu T."/>
            <person name="Tang G."/>
            <person name="Zhang D."/>
            <person name="Sun W.-H."/>
            <person name="Liu D.-K."/>
            <person name="Li Y."/>
            <person name="Chen G.-Z."/>
            <person name="Liu X.-D."/>
            <person name="Liao X.-Y."/>
            <person name="Jiang Y.-T."/>
            <person name="Yu X."/>
            <person name="Hao Y."/>
            <person name="Huang J."/>
            <person name="Zhao X.-W."/>
            <person name="Ke S."/>
            <person name="Chen Y.-Y."/>
            <person name="Wu W.-L."/>
            <person name="Hsu J.-L."/>
            <person name="Lin Y.-F."/>
            <person name="Huang M.-D."/>
            <person name="Li C.-Y."/>
            <person name="Huang L."/>
            <person name="Wang Z.-W."/>
            <person name="Zhao X."/>
            <person name="Zhong W.-Y."/>
            <person name="Peng D.-H."/>
            <person name="Ahmad S."/>
            <person name="Lan S."/>
            <person name="Zhang J.-S."/>
            <person name="Tsai W.-C."/>
            <person name="Van De Peer Y."/>
            <person name="Liu Z.-J."/>
        </authorList>
    </citation>
    <scope>NUCLEOTIDE SEQUENCE</scope>
    <source>
        <strain evidence="2">CP</strain>
        <tissue evidence="2">Leaves</tissue>
    </source>
</reference>
<evidence type="ECO:0000313" key="2">
    <source>
        <dbReference type="EMBL" id="KAK1287377.1"/>
    </source>
</evidence>
<dbReference type="EMBL" id="JAUJYO010000019">
    <property type="protein sequence ID" value="KAK1287377.1"/>
    <property type="molecule type" value="Genomic_DNA"/>
</dbReference>
<comment type="caution">
    <text evidence="2">The sequence shown here is derived from an EMBL/GenBank/DDBJ whole genome shotgun (WGS) entry which is preliminary data.</text>
</comment>
<evidence type="ECO:0000313" key="3">
    <source>
        <dbReference type="Proteomes" id="UP001180020"/>
    </source>
</evidence>